<evidence type="ECO:0000256" key="6">
    <source>
        <dbReference type="ARBA" id="ARBA00022989"/>
    </source>
</evidence>
<dbReference type="AlphaFoldDB" id="A0ABD3MQ01"/>
<feature type="transmembrane region" description="Helical" evidence="9">
    <location>
        <begin position="557"/>
        <end position="577"/>
    </location>
</feature>
<keyword evidence="5" id="KW-0256">Endoplasmic reticulum</keyword>
<evidence type="ECO:0000256" key="3">
    <source>
        <dbReference type="ARBA" id="ARBA00010288"/>
    </source>
</evidence>
<protein>
    <recommendedName>
        <fullName evidence="9">Protein RFT1 homolog</fullName>
    </recommendedName>
</protein>
<comment type="caution">
    <text evidence="10">The sequence shown here is derived from an EMBL/GenBank/DDBJ whole genome shotgun (WGS) entry which is preliminary data.</text>
</comment>
<feature type="transmembrane region" description="Helical" evidence="9">
    <location>
        <begin position="424"/>
        <end position="448"/>
    </location>
</feature>
<comment type="pathway">
    <text evidence="2">Protein modification; protein glycosylation.</text>
</comment>
<evidence type="ECO:0000256" key="1">
    <source>
        <dbReference type="ARBA" id="ARBA00004477"/>
    </source>
</evidence>
<feature type="transmembrane region" description="Helical" evidence="9">
    <location>
        <begin position="495"/>
        <end position="513"/>
    </location>
</feature>
<dbReference type="Pfam" id="PF04506">
    <property type="entry name" value="Rft-1"/>
    <property type="match status" value="1"/>
</dbReference>
<evidence type="ECO:0000256" key="5">
    <source>
        <dbReference type="ARBA" id="ARBA00022824"/>
    </source>
</evidence>
<evidence type="ECO:0000256" key="9">
    <source>
        <dbReference type="RuleBase" id="RU365067"/>
    </source>
</evidence>
<dbReference type="GO" id="GO:0005789">
    <property type="term" value="C:endoplasmic reticulum membrane"/>
    <property type="evidence" value="ECO:0007669"/>
    <property type="project" value="UniProtKB-SubCell"/>
</dbReference>
<sequence length="637" mass="69659">MPPDRVCGHRWLCLNRKEEWATSPGISLPQCNPYCDEHLSKSARFSIALRLASFLITQLTFRLVSAAALGKASITLELLLGTALFVGREGFRLALTKEVGDDGSLLEWKNDQQQWKSQQLTNVAWLSIPVGGAASIFALLLHLHNCHNIGIDAEQDIQPDYLLWDYKLAGILYCLSSFIETLSEPLLIRCLQQMDVASKAKAEGAALVMKSLSCFGCLQCSRFRWYVNNLMKLGGVSVTEGASSKAHFSVTAFGISHLVYALVYTTTMYRCARSSIGGLRWPKNIKPQMSNPYQENKGNRGLGYQGKISNFHGRTLYLVFVFTIGGLFKHALTEADKICLTALGSYYDQGVYALASSYGGLAARLLLQPMEENARLLFSRQGALVERTSCCQSAKGKDNETIKTRITCNILDELEETYTFLVRVVLYIGLLFAAIASNYSSILLYMLAGQRWGSNLEASAALSAFCVLTAFLALNGITEAFVYGIARSASDVGKLGVAHAVVGGAFAFIAPSLVQSHGALGLVAANCISMITRSIYSIHFARGYFAKASRQDSRKSILYCIAPNWIVSTAFGASFYITRLSARAYEAKIANGRSWAVAGAHHIVVGVFSVVVTATLTCWLERDIRGAIMTLIKQKGV</sequence>
<dbReference type="PANTHER" id="PTHR13117:SF5">
    <property type="entry name" value="PROTEIN RFT1 HOMOLOG"/>
    <property type="match status" value="1"/>
</dbReference>
<feature type="transmembrane region" description="Helical" evidence="9">
    <location>
        <begin position="597"/>
        <end position="620"/>
    </location>
</feature>
<dbReference type="InterPro" id="IPR007594">
    <property type="entry name" value="RFT1"/>
</dbReference>
<keyword evidence="11" id="KW-1185">Reference proteome</keyword>
<dbReference type="Proteomes" id="UP001530293">
    <property type="component" value="Unassembled WGS sequence"/>
</dbReference>
<reference evidence="10 11" key="1">
    <citation type="submission" date="2024-10" db="EMBL/GenBank/DDBJ databases">
        <title>Updated reference genomes for cyclostephanoid diatoms.</title>
        <authorList>
            <person name="Roberts W.R."/>
            <person name="Alverson A.J."/>
        </authorList>
    </citation>
    <scope>NUCLEOTIDE SEQUENCE [LARGE SCALE GENOMIC DNA]</scope>
    <source>
        <strain evidence="10 11">AJA232-27</strain>
    </source>
</reference>
<dbReference type="PANTHER" id="PTHR13117">
    <property type="entry name" value="ENDOPLASMIC RETICULUM MULTISPAN TRANSMEMBRANE PROTEIN-RELATED"/>
    <property type="match status" value="1"/>
</dbReference>
<keyword evidence="4 9" id="KW-0812">Transmembrane</keyword>
<feature type="transmembrane region" description="Helical" evidence="9">
    <location>
        <begin position="123"/>
        <end position="141"/>
    </location>
</feature>
<evidence type="ECO:0000256" key="4">
    <source>
        <dbReference type="ARBA" id="ARBA00022692"/>
    </source>
</evidence>
<gene>
    <name evidence="10" type="ORF">ACHAWU_009442</name>
</gene>
<feature type="transmembrane region" description="Helical" evidence="9">
    <location>
        <begin position="519"/>
        <end position="536"/>
    </location>
</feature>
<name>A0ABD3MQ01_9STRA</name>
<proteinExistence type="inferred from homology"/>
<keyword evidence="6 9" id="KW-1133">Transmembrane helix</keyword>
<keyword evidence="7 9" id="KW-0472">Membrane</keyword>
<comment type="subcellular location">
    <subcellularLocation>
        <location evidence="1 9">Endoplasmic reticulum membrane</location>
        <topology evidence="1 9">Multi-pass membrane protein</topology>
    </subcellularLocation>
</comment>
<dbReference type="EMBL" id="JALLBG020000099">
    <property type="protein sequence ID" value="KAL3765074.1"/>
    <property type="molecule type" value="Genomic_DNA"/>
</dbReference>
<comment type="function">
    <text evidence="8 9">Intramembrane glycolipid transporter that operates in the biosynthetic pathway of dolichol-linked oligosaccharides, the glycan precursors employed in protein asparagine (N)-glycosylation. The sequential addition of sugars to dolichol pyrophosphate produces dolichol-linked oligosaccharides containing fourteen sugars, including two GlcNAcs, nine mannoses and three glucoses. Once assembled, the oligosaccharide is transferred from the lipid to nascent proteins by oligosaccharyltransferases. The assembly of dolichol-linked oligosaccharides begins on the cytosolic side of the endoplasmic reticulum membrane and finishes in its lumen. RFT1 could mediate the translocation of the cytosolically oriented intermediate DolPP-GlcNAc2Man5, produced by ALG11, into the ER lumen where dolichol-linked oligosaccharides assembly continues. However, the intramembrane lipid transporter activity could not be confirmed in vitro.</text>
</comment>
<evidence type="ECO:0000313" key="10">
    <source>
        <dbReference type="EMBL" id="KAL3765074.1"/>
    </source>
</evidence>
<organism evidence="10 11">
    <name type="scientific">Discostella pseudostelligera</name>
    <dbReference type="NCBI Taxonomy" id="259834"/>
    <lineage>
        <taxon>Eukaryota</taxon>
        <taxon>Sar</taxon>
        <taxon>Stramenopiles</taxon>
        <taxon>Ochrophyta</taxon>
        <taxon>Bacillariophyta</taxon>
        <taxon>Coscinodiscophyceae</taxon>
        <taxon>Thalassiosirophycidae</taxon>
        <taxon>Stephanodiscales</taxon>
        <taxon>Stephanodiscaceae</taxon>
        <taxon>Discostella</taxon>
    </lineage>
</organism>
<evidence type="ECO:0000256" key="7">
    <source>
        <dbReference type="ARBA" id="ARBA00023136"/>
    </source>
</evidence>
<feature type="transmembrane region" description="Helical" evidence="9">
    <location>
        <begin position="460"/>
        <end position="483"/>
    </location>
</feature>
<comment type="caution">
    <text evidence="9">Lacks conserved residue(s) required for the propagation of feature annotation.</text>
</comment>
<evidence type="ECO:0000313" key="11">
    <source>
        <dbReference type="Proteomes" id="UP001530293"/>
    </source>
</evidence>
<evidence type="ECO:0000256" key="8">
    <source>
        <dbReference type="ARBA" id="ARBA00045912"/>
    </source>
</evidence>
<evidence type="ECO:0000256" key="2">
    <source>
        <dbReference type="ARBA" id="ARBA00004922"/>
    </source>
</evidence>
<comment type="similarity">
    <text evidence="3 9">Belongs to the RFT1 family.</text>
</comment>
<accession>A0ABD3MQ01</accession>